<dbReference type="RefSeq" id="WP_092196042.1">
    <property type="nucleotide sequence ID" value="NZ_FOND01000004.1"/>
</dbReference>
<organism evidence="1 2">
    <name type="scientific">Blastococcus tunisiensis</name>
    <dbReference type="NCBI Taxonomy" id="1798228"/>
    <lineage>
        <taxon>Bacteria</taxon>
        <taxon>Bacillati</taxon>
        <taxon>Actinomycetota</taxon>
        <taxon>Actinomycetes</taxon>
        <taxon>Geodermatophilales</taxon>
        <taxon>Geodermatophilaceae</taxon>
        <taxon>Blastococcus</taxon>
    </lineage>
</organism>
<accession>A0A1I2BEQ5</accession>
<evidence type="ECO:0000313" key="1">
    <source>
        <dbReference type="EMBL" id="SFE54654.1"/>
    </source>
</evidence>
<sequence>MYARSTTVRGTPPAIDAGIDYVRETVMPTVRDMDGWVGLSMLCDRDTGRCIVTTAWADTDALHGSAGAVAAIRQRTAEILAGDAETEQWEIALLHRRRETHHGACARLIRADGDPDRLEQVLETIRTALLPRIEELPGFVSVSVLVDRDRGRLAAAVSYDSRLSMAEAERAGMSLREEFSGRTGTAITDVAAYDIALAHLRAPETV</sequence>
<dbReference type="OrthoDB" id="5182530at2"/>
<dbReference type="STRING" id="1798228.SAMN05216574_104142"/>
<dbReference type="SUPFAM" id="SSF54909">
    <property type="entry name" value="Dimeric alpha+beta barrel"/>
    <property type="match status" value="1"/>
</dbReference>
<proteinExistence type="predicted"/>
<evidence type="ECO:0000313" key="2">
    <source>
        <dbReference type="Proteomes" id="UP000198589"/>
    </source>
</evidence>
<gene>
    <name evidence="1" type="ORF">SAMN05216574_104142</name>
</gene>
<keyword evidence="2" id="KW-1185">Reference proteome</keyword>
<name>A0A1I2BEQ5_9ACTN</name>
<dbReference type="Proteomes" id="UP000198589">
    <property type="component" value="Unassembled WGS sequence"/>
</dbReference>
<protein>
    <recommendedName>
        <fullName evidence="3">Antibiotic biosynthesis monooxygenase</fullName>
    </recommendedName>
</protein>
<dbReference type="EMBL" id="FOND01000004">
    <property type="protein sequence ID" value="SFE54654.1"/>
    <property type="molecule type" value="Genomic_DNA"/>
</dbReference>
<dbReference type="InterPro" id="IPR011008">
    <property type="entry name" value="Dimeric_a/b-barrel"/>
</dbReference>
<dbReference type="AlphaFoldDB" id="A0A1I2BEQ5"/>
<reference evidence="2" key="1">
    <citation type="submission" date="2016-10" db="EMBL/GenBank/DDBJ databases">
        <authorList>
            <person name="Varghese N."/>
            <person name="Submissions S."/>
        </authorList>
    </citation>
    <scope>NUCLEOTIDE SEQUENCE [LARGE SCALE GENOMIC DNA]</scope>
    <source>
        <strain evidence="2">DSM 46838</strain>
    </source>
</reference>
<evidence type="ECO:0008006" key="3">
    <source>
        <dbReference type="Google" id="ProtNLM"/>
    </source>
</evidence>